<gene>
    <name evidence="1" type="ORF">QFC24_002795</name>
</gene>
<evidence type="ECO:0000313" key="2">
    <source>
        <dbReference type="Proteomes" id="UP001234202"/>
    </source>
</evidence>
<name>A0ACC2XML0_9TREE</name>
<accession>A0ACC2XML0</accession>
<dbReference type="Proteomes" id="UP001234202">
    <property type="component" value="Unassembled WGS sequence"/>
</dbReference>
<protein>
    <submittedName>
        <fullName evidence="1">Uncharacterized protein</fullName>
    </submittedName>
</protein>
<keyword evidence="2" id="KW-1185">Reference proteome</keyword>
<organism evidence="1 2">
    <name type="scientific">Naganishia onofrii</name>
    <dbReference type="NCBI Taxonomy" id="1851511"/>
    <lineage>
        <taxon>Eukaryota</taxon>
        <taxon>Fungi</taxon>
        <taxon>Dikarya</taxon>
        <taxon>Basidiomycota</taxon>
        <taxon>Agaricomycotina</taxon>
        <taxon>Tremellomycetes</taxon>
        <taxon>Filobasidiales</taxon>
        <taxon>Filobasidiaceae</taxon>
        <taxon>Naganishia</taxon>
    </lineage>
</organism>
<evidence type="ECO:0000313" key="1">
    <source>
        <dbReference type="EMBL" id="KAJ9124866.1"/>
    </source>
</evidence>
<reference evidence="1" key="1">
    <citation type="submission" date="2023-04" db="EMBL/GenBank/DDBJ databases">
        <title>Draft Genome sequencing of Naganishia species isolated from polar environments using Oxford Nanopore Technology.</title>
        <authorList>
            <person name="Leo P."/>
            <person name="Venkateswaran K."/>
        </authorList>
    </citation>
    <scope>NUCLEOTIDE SEQUENCE</scope>
    <source>
        <strain evidence="1">DBVPG 5303</strain>
    </source>
</reference>
<sequence length="443" mass="48142">MGRNETGNATTRTPINPWRSRQLPALGSRDRSGAAWSMTVTLPHASINNSFVLLPPYPGETPLPTRPSSPVEDLRGGSIYQGRNPSSNTSPPVATFPNSLPRGNRLERHIVREPTSTEDDSRTRSFDSTETGSSRRSSEGHAAGGDDGMSFMNNMARAVPVHSPELIGHRGSWSTRSRGSRGGRGRSSSFDSNRPYASPVSSHGVPPQLRGLAQGDVEPDVYVYDSGITTFGPRTSVGANQPYSRNPPPQWYSHLLDNSQFPQRPLPPPSSFLPQSSITGEPRLLVSNNDHFVKLFALRSALTSNTGQTQPARANEPKFASKRLTNIGGVKINTAANHSSLSPDGRTLICVGDNHEVYLYEVISGGSDFRLIRTYRASDDAGFSTSWSKDGKKFAVASQDGVVTVWDHRYILAHAMTLDALTTRIPTIGALLQPMEVDEILLE</sequence>
<comment type="caution">
    <text evidence="1">The sequence shown here is derived from an EMBL/GenBank/DDBJ whole genome shotgun (WGS) entry which is preliminary data.</text>
</comment>
<proteinExistence type="predicted"/>
<dbReference type="EMBL" id="JASBWV010000008">
    <property type="protein sequence ID" value="KAJ9124866.1"/>
    <property type="molecule type" value="Genomic_DNA"/>
</dbReference>